<reference evidence="11" key="1">
    <citation type="submission" date="2022-10" db="EMBL/GenBank/DDBJ databases">
        <title>Determination and structural analysis of whole genome sequence of Sarocladium strictum F4-1.</title>
        <authorList>
            <person name="Hu L."/>
            <person name="Jiang Y."/>
        </authorList>
    </citation>
    <scope>NUCLEOTIDE SEQUENCE</scope>
    <source>
        <strain evidence="11">F4-1</strain>
    </source>
</reference>
<evidence type="ECO:0000313" key="11">
    <source>
        <dbReference type="EMBL" id="KAK0384868.1"/>
    </source>
</evidence>
<keyword evidence="3" id="KW-0808">Transferase</keyword>
<keyword evidence="4 9" id="KW-0547">Nucleotide-binding</keyword>
<dbReference type="PROSITE" id="PS50011">
    <property type="entry name" value="PROTEIN_KINASE_DOM"/>
    <property type="match status" value="1"/>
</dbReference>
<dbReference type="InterPro" id="IPR008271">
    <property type="entry name" value="Ser/Thr_kinase_AS"/>
</dbReference>
<evidence type="ECO:0000313" key="12">
    <source>
        <dbReference type="Proteomes" id="UP001175261"/>
    </source>
</evidence>
<gene>
    <name evidence="11" type="ORF">NLU13_7346</name>
</gene>
<feature type="binding site" evidence="9">
    <location>
        <position position="163"/>
    </location>
    <ligand>
        <name>ATP</name>
        <dbReference type="ChEBI" id="CHEBI:30616"/>
    </ligand>
</feature>
<dbReference type="GO" id="GO:0000245">
    <property type="term" value="P:spliceosomal complex assembly"/>
    <property type="evidence" value="ECO:0007669"/>
    <property type="project" value="TreeGrafter"/>
</dbReference>
<dbReference type="Pfam" id="PF00069">
    <property type="entry name" value="Pkinase"/>
    <property type="match status" value="1"/>
</dbReference>
<dbReference type="PROSITE" id="PS00107">
    <property type="entry name" value="PROTEIN_KINASE_ATP"/>
    <property type="match status" value="1"/>
</dbReference>
<evidence type="ECO:0000256" key="3">
    <source>
        <dbReference type="ARBA" id="ARBA00022679"/>
    </source>
</evidence>
<sequence length="522" mass="59357">MCSKYCELLIIKARVTDWEAKGGLHVVSLTITPIFQNSSHHLANPQEMRLGKRPFTWDGLFCVPYMAPSRSLGWPRSWFHNQATAAVERPPPSTSIPQSVLVDEEVVSGYDRSTFYPAYPGQILDGRFELKAKIGWGSSSTVWLAKDISWTSMLKSNKYAALKITTSDTPRDGEVNHEVAMAERLGSANGQHRGRAIVCIPHEAFVIESPATGLSHLCLAFEPLRDPLWLLRQRLCGDRVTRDWLPMFKVFIQILLEGLDYLHSECKVVHADLKLDNIMMTFEDQSVLESFVQGQKEHPMARKLDGDHAKYRCHNNFGDIADHTALKKMYPKLTDFGLAQPVDQSSPLLHPIQPDYSHAPEVLLGTSWSYPADIWNLGTMIWDLLSGRQLFQVDARNSELYDPEQHLADMIALLGPMPQLLIERERAMREVKWTPQVRNAKGRLCDNAAEYFGGPFLTNEGEFVRKDLISHSRTLESETPDCIAAEDRNRFLSFLKRTLAWLPEDRATAKELKEDPWFDVKL</sequence>
<keyword evidence="2" id="KW-0723">Serine/threonine-protein kinase</keyword>
<dbReference type="GO" id="GO:0050684">
    <property type="term" value="P:regulation of mRNA processing"/>
    <property type="evidence" value="ECO:0007669"/>
    <property type="project" value="TreeGrafter"/>
</dbReference>
<dbReference type="InterPro" id="IPR011009">
    <property type="entry name" value="Kinase-like_dom_sf"/>
</dbReference>
<dbReference type="GO" id="GO:0004674">
    <property type="term" value="F:protein serine/threonine kinase activity"/>
    <property type="evidence" value="ECO:0007669"/>
    <property type="project" value="UniProtKB-KW"/>
</dbReference>
<proteinExistence type="predicted"/>
<evidence type="ECO:0000256" key="8">
    <source>
        <dbReference type="ARBA" id="ARBA00048679"/>
    </source>
</evidence>
<comment type="caution">
    <text evidence="11">The sequence shown here is derived from an EMBL/GenBank/DDBJ whole genome shotgun (WGS) entry which is preliminary data.</text>
</comment>
<dbReference type="AlphaFoldDB" id="A0AA39GDU5"/>
<feature type="domain" description="Protein kinase" evidence="10">
    <location>
        <begin position="128"/>
        <end position="518"/>
    </location>
</feature>
<evidence type="ECO:0000256" key="4">
    <source>
        <dbReference type="ARBA" id="ARBA00022741"/>
    </source>
</evidence>
<comment type="catalytic activity">
    <reaction evidence="8">
        <text>L-seryl-[protein] + ATP = O-phospho-L-seryl-[protein] + ADP + H(+)</text>
        <dbReference type="Rhea" id="RHEA:17989"/>
        <dbReference type="Rhea" id="RHEA-COMP:9863"/>
        <dbReference type="Rhea" id="RHEA-COMP:11604"/>
        <dbReference type="ChEBI" id="CHEBI:15378"/>
        <dbReference type="ChEBI" id="CHEBI:29999"/>
        <dbReference type="ChEBI" id="CHEBI:30616"/>
        <dbReference type="ChEBI" id="CHEBI:83421"/>
        <dbReference type="ChEBI" id="CHEBI:456216"/>
        <dbReference type="EC" id="2.7.11.1"/>
    </reaction>
</comment>
<evidence type="ECO:0000256" key="5">
    <source>
        <dbReference type="ARBA" id="ARBA00022777"/>
    </source>
</evidence>
<comment type="catalytic activity">
    <reaction evidence="7">
        <text>L-threonyl-[protein] + ATP = O-phospho-L-threonyl-[protein] + ADP + H(+)</text>
        <dbReference type="Rhea" id="RHEA:46608"/>
        <dbReference type="Rhea" id="RHEA-COMP:11060"/>
        <dbReference type="Rhea" id="RHEA-COMP:11605"/>
        <dbReference type="ChEBI" id="CHEBI:15378"/>
        <dbReference type="ChEBI" id="CHEBI:30013"/>
        <dbReference type="ChEBI" id="CHEBI:30616"/>
        <dbReference type="ChEBI" id="CHEBI:61977"/>
        <dbReference type="ChEBI" id="CHEBI:456216"/>
        <dbReference type="EC" id="2.7.11.1"/>
    </reaction>
</comment>
<evidence type="ECO:0000256" key="7">
    <source>
        <dbReference type="ARBA" id="ARBA00047899"/>
    </source>
</evidence>
<evidence type="ECO:0000256" key="2">
    <source>
        <dbReference type="ARBA" id="ARBA00022527"/>
    </source>
</evidence>
<dbReference type="SUPFAM" id="SSF56112">
    <property type="entry name" value="Protein kinase-like (PK-like)"/>
    <property type="match status" value="1"/>
</dbReference>
<dbReference type="Gene3D" id="3.30.200.20">
    <property type="entry name" value="Phosphorylase Kinase, domain 1"/>
    <property type="match status" value="1"/>
</dbReference>
<evidence type="ECO:0000256" key="1">
    <source>
        <dbReference type="ARBA" id="ARBA00012513"/>
    </source>
</evidence>
<dbReference type="PROSITE" id="PS00108">
    <property type="entry name" value="PROTEIN_KINASE_ST"/>
    <property type="match status" value="1"/>
</dbReference>
<protein>
    <recommendedName>
        <fullName evidence="1">non-specific serine/threonine protein kinase</fullName>
        <ecNumber evidence="1">2.7.11.1</ecNumber>
    </recommendedName>
</protein>
<dbReference type="SMART" id="SM00220">
    <property type="entry name" value="S_TKc"/>
    <property type="match status" value="1"/>
</dbReference>
<evidence type="ECO:0000256" key="9">
    <source>
        <dbReference type="PROSITE-ProRule" id="PRU10141"/>
    </source>
</evidence>
<organism evidence="11 12">
    <name type="scientific">Sarocladium strictum</name>
    <name type="common">Black bundle disease fungus</name>
    <name type="synonym">Acremonium strictum</name>
    <dbReference type="NCBI Taxonomy" id="5046"/>
    <lineage>
        <taxon>Eukaryota</taxon>
        <taxon>Fungi</taxon>
        <taxon>Dikarya</taxon>
        <taxon>Ascomycota</taxon>
        <taxon>Pezizomycotina</taxon>
        <taxon>Sordariomycetes</taxon>
        <taxon>Hypocreomycetidae</taxon>
        <taxon>Hypocreales</taxon>
        <taxon>Sarocladiaceae</taxon>
        <taxon>Sarocladium</taxon>
    </lineage>
</organism>
<dbReference type="EMBL" id="JAPDFR010000007">
    <property type="protein sequence ID" value="KAK0384868.1"/>
    <property type="molecule type" value="Genomic_DNA"/>
</dbReference>
<evidence type="ECO:0000259" key="10">
    <source>
        <dbReference type="PROSITE" id="PS50011"/>
    </source>
</evidence>
<dbReference type="PANTHER" id="PTHR47634:SF9">
    <property type="entry name" value="PROTEIN KINASE DOMAIN-CONTAINING PROTEIN-RELATED"/>
    <property type="match status" value="1"/>
</dbReference>
<dbReference type="EC" id="2.7.11.1" evidence="1"/>
<keyword evidence="6 9" id="KW-0067">ATP-binding</keyword>
<keyword evidence="5" id="KW-0418">Kinase</keyword>
<name>A0AA39GDU5_SARSR</name>
<dbReference type="PANTHER" id="PTHR47634">
    <property type="entry name" value="PROTEIN KINASE DOMAIN-CONTAINING PROTEIN-RELATED"/>
    <property type="match status" value="1"/>
</dbReference>
<dbReference type="Proteomes" id="UP001175261">
    <property type="component" value="Unassembled WGS sequence"/>
</dbReference>
<dbReference type="InterPro" id="IPR051334">
    <property type="entry name" value="SRPK"/>
</dbReference>
<dbReference type="InterPro" id="IPR000719">
    <property type="entry name" value="Prot_kinase_dom"/>
</dbReference>
<keyword evidence="12" id="KW-1185">Reference proteome</keyword>
<accession>A0AA39GDU5</accession>
<dbReference type="GO" id="GO:0005524">
    <property type="term" value="F:ATP binding"/>
    <property type="evidence" value="ECO:0007669"/>
    <property type="project" value="UniProtKB-UniRule"/>
</dbReference>
<dbReference type="Gene3D" id="1.10.510.10">
    <property type="entry name" value="Transferase(Phosphotransferase) domain 1"/>
    <property type="match status" value="1"/>
</dbReference>
<evidence type="ECO:0000256" key="6">
    <source>
        <dbReference type="ARBA" id="ARBA00022840"/>
    </source>
</evidence>
<dbReference type="InterPro" id="IPR017441">
    <property type="entry name" value="Protein_kinase_ATP_BS"/>
</dbReference>